<protein>
    <submittedName>
        <fullName evidence="1">Uncharacterized protein</fullName>
    </submittedName>
</protein>
<accession>X1LS49</accession>
<reference evidence="1" key="1">
    <citation type="journal article" date="2014" name="Front. Microbiol.">
        <title>High frequency of phylogenetically diverse reductive dehalogenase-homologous genes in deep subseafloor sedimentary metagenomes.</title>
        <authorList>
            <person name="Kawai M."/>
            <person name="Futagami T."/>
            <person name="Toyoda A."/>
            <person name="Takaki Y."/>
            <person name="Nishi S."/>
            <person name="Hori S."/>
            <person name="Arai W."/>
            <person name="Tsubouchi T."/>
            <person name="Morono Y."/>
            <person name="Uchiyama I."/>
            <person name="Ito T."/>
            <person name="Fujiyama A."/>
            <person name="Inagaki F."/>
            <person name="Takami H."/>
        </authorList>
    </citation>
    <scope>NUCLEOTIDE SEQUENCE</scope>
    <source>
        <strain evidence="1">Expedition CK06-06</strain>
    </source>
</reference>
<proteinExistence type="predicted"/>
<evidence type="ECO:0000313" key="1">
    <source>
        <dbReference type="EMBL" id="GAI08636.1"/>
    </source>
</evidence>
<gene>
    <name evidence="1" type="ORF">S06H3_21773</name>
</gene>
<feature type="non-terminal residue" evidence="1">
    <location>
        <position position="169"/>
    </location>
</feature>
<comment type="caution">
    <text evidence="1">The sequence shown here is derived from an EMBL/GenBank/DDBJ whole genome shotgun (WGS) entry which is preliminary data.</text>
</comment>
<organism evidence="1">
    <name type="scientific">marine sediment metagenome</name>
    <dbReference type="NCBI Taxonomy" id="412755"/>
    <lineage>
        <taxon>unclassified sequences</taxon>
        <taxon>metagenomes</taxon>
        <taxon>ecological metagenomes</taxon>
    </lineage>
</organism>
<dbReference type="AlphaFoldDB" id="X1LS49"/>
<name>X1LS49_9ZZZZ</name>
<sequence length="169" mass="18359">MPATDQTGDFTVNFSLDINELTLSSKTTIKANVYATVETDTGPVFESFTQSLTIEPKGPLLEVSRDLTSTQQASFGELSYEQIGAFDYSVRLKSGSPWGAITLRPPSPEPLEPPPEPPVLPSATTLGSGEAIPHRLFDRMEVTFSYSFESDRSVSQVAEEVAINAILEN</sequence>
<dbReference type="EMBL" id="BARV01011492">
    <property type="protein sequence ID" value="GAI08636.1"/>
    <property type="molecule type" value="Genomic_DNA"/>
</dbReference>